<dbReference type="PROSITE" id="PS50004">
    <property type="entry name" value="C2"/>
    <property type="match status" value="1"/>
</dbReference>
<keyword evidence="2" id="KW-0106">Calcium</keyword>
<dbReference type="Pfam" id="PF00168">
    <property type="entry name" value="C2"/>
    <property type="match status" value="1"/>
</dbReference>
<gene>
    <name evidence="4" type="ORF">C2S53_009576</name>
</gene>
<dbReference type="InterPro" id="IPR035892">
    <property type="entry name" value="C2_domain_sf"/>
</dbReference>
<dbReference type="Proteomes" id="UP001190926">
    <property type="component" value="Unassembled WGS sequence"/>
</dbReference>
<evidence type="ECO:0000259" key="3">
    <source>
        <dbReference type="PROSITE" id="PS50004"/>
    </source>
</evidence>
<dbReference type="AlphaFoldDB" id="A0AAD4PG69"/>
<dbReference type="EMBL" id="SDAM02000003">
    <property type="protein sequence ID" value="KAH6838016.1"/>
    <property type="molecule type" value="Genomic_DNA"/>
</dbReference>
<reference evidence="4 5" key="1">
    <citation type="journal article" date="2021" name="Nat. Commun.">
        <title>Incipient diploidization of the medicinal plant Perilla within 10,000 years.</title>
        <authorList>
            <person name="Zhang Y."/>
            <person name="Shen Q."/>
            <person name="Leng L."/>
            <person name="Zhang D."/>
            <person name="Chen S."/>
            <person name="Shi Y."/>
            <person name="Ning Z."/>
            <person name="Chen S."/>
        </authorList>
    </citation>
    <scope>NUCLEOTIDE SEQUENCE [LARGE SCALE GENOMIC DNA]</scope>
    <source>
        <strain evidence="5">cv. PC099</strain>
    </source>
</reference>
<feature type="domain" description="C2" evidence="3">
    <location>
        <begin position="1"/>
        <end position="103"/>
    </location>
</feature>
<dbReference type="GO" id="GO:0046872">
    <property type="term" value="F:metal ion binding"/>
    <property type="evidence" value="ECO:0007669"/>
    <property type="project" value="UniProtKB-KW"/>
</dbReference>
<dbReference type="Gene3D" id="2.60.40.150">
    <property type="entry name" value="C2 domain"/>
    <property type="match status" value="1"/>
</dbReference>
<dbReference type="PANTHER" id="PTHR46502">
    <property type="entry name" value="C2 DOMAIN-CONTAINING"/>
    <property type="match status" value="1"/>
</dbReference>
<dbReference type="PANTHER" id="PTHR46502:SF2">
    <property type="entry name" value="16 KDA PHLOEM PROTEIN 2"/>
    <property type="match status" value="1"/>
</dbReference>
<dbReference type="SUPFAM" id="SSF49562">
    <property type="entry name" value="C2 domain (Calcium/lipid-binding domain, CaLB)"/>
    <property type="match status" value="1"/>
</dbReference>
<evidence type="ECO:0000313" key="4">
    <source>
        <dbReference type="EMBL" id="KAH6838016.1"/>
    </source>
</evidence>
<accession>A0AAD4PG69</accession>
<keyword evidence="1" id="KW-0479">Metal-binding</keyword>
<evidence type="ECO:0000256" key="2">
    <source>
        <dbReference type="ARBA" id="ARBA00022837"/>
    </source>
</evidence>
<dbReference type="InterPro" id="IPR000008">
    <property type="entry name" value="C2_dom"/>
</dbReference>
<name>A0AAD4PG69_PERFH</name>
<protein>
    <submittedName>
        <fullName evidence="4">Calcium-dependent lipid-binding family protein</fullName>
    </submittedName>
</protein>
<proteinExistence type="predicted"/>
<keyword evidence="5" id="KW-1185">Reference proteome</keyword>
<organism evidence="4 5">
    <name type="scientific">Perilla frutescens var. hirtella</name>
    <name type="common">Perilla citriodora</name>
    <name type="synonym">Perilla setoyensis</name>
    <dbReference type="NCBI Taxonomy" id="608512"/>
    <lineage>
        <taxon>Eukaryota</taxon>
        <taxon>Viridiplantae</taxon>
        <taxon>Streptophyta</taxon>
        <taxon>Embryophyta</taxon>
        <taxon>Tracheophyta</taxon>
        <taxon>Spermatophyta</taxon>
        <taxon>Magnoliopsida</taxon>
        <taxon>eudicotyledons</taxon>
        <taxon>Gunneridae</taxon>
        <taxon>Pentapetalae</taxon>
        <taxon>asterids</taxon>
        <taxon>lamiids</taxon>
        <taxon>Lamiales</taxon>
        <taxon>Lamiaceae</taxon>
        <taxon>Nepetoideae</taxon>
        <taxon>Elsholtzieae</taxon>
        <taxon>Perilla</taxon>
    </lineage>
</organism>
<evidence type="ECO:0000313" key="5">
    <source>
        <dbReference type="Proteomes" id="UP001190926"/>
    </source>
</evidence>
<dbReference type="SMART" id="SM00239">
    <property type="entry name" value="C2"/>
    <property type="match status" value="1"/>
</dbReference>
<evidence type="ECO:0000256" key="1">
    <source>
        <dbReference type="ARBA" id="ARBA00022723"/>
    </source>
</evidence>
<sequence>MPQGTLEVVLVSANGLENTDFLTSTDAYATIKCQDQEKTSKVATVEGSAPTWNETFMFAISEDVKELKIRIMDKDTLTADDFVGEVTVPLEPAFEVERVPVTMYNVVKDGTLCGGINVSLKFTHQKIRSRGFSGEDLGGWKSSSTME</sequence>
<comment type="caution">
    <text evidence="4">The sequence shown here is derived from an EMBL/GenBank/DDBJ whole genome shotgun (WGS) entry which is preliminary data.</text>
</comment>